<sequence length="170" mass="19026">MDICLHFDQEAGLFDLLLSEPPADLQGDEGLLTAVIISLFTDARAHDDDPLPDERVGVPGDRRGWWGDCLPDAQGERTLESIGSRLWLLWREKDLDSVVARARQYAEEALAWLTREGHVSSLSISVERMQPGHLGIRVAVQPSGSDVPGREWRFVYDYQHAPPVSVRLEA</sequence>
<accession>A0A9D2HJG3</accession>
<dbReference type="AlphaFoldDB" id="A0A9D2HJG3"/>
<dbReference type="EMBL" id="DWZD01000005">
    <property type="protein sequence ID" value="HJA78050.1"/>
    <property type="molecule type" value="Genomic_DNA"/>
</dbReference>
<dbReference type="InterPro" id="IPR010877">
    <property type="entry name" value="Phage_Mu_Gp46"/>
</dbReference>
<evidence type="ECO:0000313" key="1">
    <source>
        <dbReference type="EMBL" id="HJA78050.1"/>
    </source>
</evidence>
<evidence type="ECO:0000313" key="2">
    <source>
        <dbReference type="Proteomes" id="UP000823821"/>
    </source>
</evidence>
<protein>
    <submittedName>
        <fullName evidence="1">Phage GP46 family protein</fullName>
    </submittedName>
</protein>
<proteinExistence type="predicted"/>
<name>A0A9D2HJG3_9BACT</name>
<dbReference type="Pfam" id="PF07409">
    <property type="entry name" value="GP46"/>
    <property type="match status" value="1"/>
</dbReference>
<reference evidence="1" key="1">
    <citation type="journal article" date="2021" name="PeerJ">
        <title>Extensive microbial diversity within the chicken gut microbiome revealed by metagenomics and culture.</title>
        <authorList>
            <person name="Gilroy R."/>
            <person name="Ravi A."/>
            <person name="Getino M."/>
            <person name="Pursley I."/>
            <person name="Horton D.L."/>
            <person name="Alikhan N.F."/>
            <person name="Baker D."/>
            <person name="Gharbi K."/>
            <person name="Hall N."/>
            <person name="Watson M."/>
            <person name="Adriaenssens E.M."/>
            <person name="Foster-Nyarko E."/>
            <person name="Jarju S."/>
            <person name="Secka A."/>
            <person name="Antonio M."/>
            <person name="Oren A."/>
            <person name="Chaudhuri R.R."/>
            <person name="La Ragione R."/>
            <person name="Hildebrand F."/>
            <person name="Pallen M.J."/>
        </authorList>
    </citation>
    <scope>NUCLEOTIDE SEQUENCE</scope>
    <source>
        <strain evidence="1">5032</strain>
    </source>
</reference>
<dbReference type="Proteomes" id="UP000823821">
    <property type="component" value="Unassembled WGS sequence"/>
</dbReference>
<comment type="caution">
    <text evidence="1">The sequence shown here is derived from an EMBL/GenBank/DDBJ whole genome shotgun (WGS) entry which is preliminary data.</text>
</comment>
<gene>
    <name evidence="1" type="ORF">H9784_00545</name>
</gene>
<reference evidence="1" key="2">
    <citation type="submission" date="2021-04" db="EMBL/GenBank/DDBJ databases">
        <authorList>
            <person name="Gilroy R."/>
        </authorList>
    </citation>
    <scope>NUCLEOTIDE SEQUENCE</scope>
    <source>
        <strain evidence="1">5032</strain>
    </source>
</reference>
<organism evidence="1 2">
    <name type="scientific">Candidatus Desulfovibrio intestinavium</name>
    <dbReference type="NCBI Taxonomy" id="2838534"/>
    <lineage>
        <taxon>Bacteria</taxon>
        <taxon>Pseudomonadati</taxon>
        <taxon>Thermodesulfobacteriota</taxon>
        <taxon>Desulfovibrionia</taxon>
        <taxon>Desulfovibrionales</taxon>
        <taxon>Desulfovibrionaceae</taxon>
        <taxon>Desulfovibrio</taxon>
    </lineage>
</organism>